<dbReference type="Gene3D" id="2.40.40.60">
    <property type="match status" value="1"/>
</dbReference>
<comment type="caution">
    <text evidence="1">The sequence shown here is derived from an EMBL/GenBank/DDBJ whole genome shotgun (WGS) entry which is preliminary data.</text>
</comment>
<evidence type="ECO:0008006" key="3">
    <source>
        <dbReference type="Google" id="ProtNLM"/>
    </source>
</evidence>
<dbReference type="PROSITE" id="PS51257">
    <property type="entry name" value="PROKAR_LIPOPROTEIN"/>
    <property type="match status" value="1"/>
</dbReference>
<accession>A0ABD6SG87</accession>
<gene>
    <name evidence="1" type="ORF">CN461_23400</name>
</gene>
<protein>
    <recommendedName>
        <fullName evidence="3">Lipoprotein</fullName>
    </recommendedName>
</protein>
<reference evidence="1 2" key="1">
    <citation type="submission" date="2017-09" db="EMBL/GenBank/DDBJ databases">
        <title>Large-scale bioinformatics analysis of Bacillus genomes uncovers conserved roles of natural products in bacterial physiology.</title>
        <authorList>
            <consortium name="Agbiome Team Llc"/>
            <person name="Bleich R.M."/>
            <person name="Kirk G.J."/>
            <person name="Santa Maria K.C."/>
            <person name="Allen S.E."/>
            <person name="Farag S."/>
            <person name="Shank E.A."/>
            <person name="Bowers A."/>
        </authorList>
    </citation>
    <scope>NUCLEOTIDE SEQUENCE [LARGE SCALE GENOMIC DNA]</scope>
    <source>
        <strain evidence="1 2">AFS007900</strain>
    </source>
</reference>
<evidence type="ECO:0000313" key="1">
    <source>
        <dbReference type="EMBL" id="PEX45934.1"/>
    </source>
</evidence>
<dbReference type="Pfam" id="PF17294">
    <property type="entry name" value="Lipoprotein_22"/>
    <property type="match status" value="1"/>
</dbReference>
<name>A0ABD6SG87_BACTU</name>
<proteinExistence type="predicted"/>
<evidence type="ECO:0000313" key="2">
    <source>
        <dbReference type="Proteomes" id="UP000220502"/>
    </source>
</evidence>
<sequence length="234" mass="26326">MMNKILSICGIGMLVISMLGACSLFGGKKEPETLNGLILLGEQQALKKIEGEHKKDIKSATLYKAKQVESEGKQVFVMDKETAKRVMDRDILRKRDNNDGIMSSAPLRSFPASGKDESILFANKKNKDIKTLVLNGTKVHVNYDSDTWLGGWRQRSKFDEMIVIVPSSTFAKISVPEISMAIVELNKTSRDNKRPVDQDTEEKQTKSEFEFEKVVTELTKDLNTQDVLRVSIIK</sequence>
<dbReference type="EMBL" id="NTXF01000036">
    <property type="protein sequence ID" value="PEX45934.1"/>
    <property type="molecule type" value="Genomic_DNA"/>
</dbReference>
<dbReference type="InterPro" id="IPR035253">
    <property type="entry name" value="Lipoprotein_22_bac"/>
</dbReference>
<dbReference type="RefSeq" id="WP_052508609.1">
    <property type="nucleotide sequence ID" value="NZ_NTTR01000044.1"/>
</dbReference>
<organism evidence="1 2">
    <name type="scientific">Bacillus thuringiensis</name>
    <dbReference type="NCBI Taxonomy" id="1428"/>
    <lineage>
        <taxon>Bacteria</taxon>
        <taxon>Bacillati</taxon>
        <taxon>Bacillota</taxon>
        <taxon>Bacilli</taxon>
        <taxon>Bacillales</taxon>
        <taxon>Bacillaceae</taxon>
        <taxon>Bacillus</taxon>
        <taxon>Bacillus cereus group</taxon>
    </lineage>
</organism>
<dbReference type="Proteomes" id="UP000220502">
    <property type="component" value="Unassembled WGS sequence"/>
</dbReference>
<dbReference type="AlphaFoldDB" id="A0ABD6SG87"/>